<accession>A0A9P9DGR6</accession>
<evidence type="ECO:0000313" key="1">
    <source>
        <dbReference type="EMBL" id="KAH7120300.1"/>
    </source>
</evidence>
<comment type="caution">
    <text evidence="1">The sequence shown here is derived from an EMBL/GenBank/DDBJ whole genome shotgun (WGS) entry which is preliminary data.</text>
</comment>
<evidence type="ECO:0000313" key="2">
    <source>
        <dbReference type="Proteomes" id="UP000717696"/>
    </source>
</evidence>
<reference evidence="1" key="1">
    <citation type="journal article" date="2021" name="Nat. Commun.">
        <title>Genetic determinants of endophytism in the Arabidopsis root mycobiome.</title>
        <authorList>
            <person name="Mesny F."/>
            <person name="Miyauchi S."/>
            <person name="Thiergart T."/>
            <person name="Pickel B."/>
            <person name="Atanasova L."/>
            <person name="Karlsson M."/>
            <person name="Huettel B."/>
            <person name="Barry K.W."/>
            <person name="Haridas S."/>
            <person name="Chen C."/>
            <person name="Bauer D."/>
            <person name="Andreopoulos W."/>
            <person name="Pangilinan J."/>
            <person name="LaButti K."/>
            <person name="Riley R."/>
            <person name="Lipzen A."/>
            <person name="Clum A."/>
            <person name="Drula E."/>
            <person name="Henrissat B."/>
            <person name="Kohler A."/>
            <person name="Grigoriev I.V."/>
            <person name="Martin F.M."/>
            <person name="Hacquard S."/>
        </authorList>
    </citation>
    <scope>NUCLEOTIDE SEQUENCE</scope>
    <source>
        <strain evidence="1">MPI-CAGE-AT-0021</strain>
    </source>
</reference>
<keyword evidence="2" id="KW-1185">Reference proteome</keyword>
<protein>
    <submittedName>
        <fullName evidence="1">Uncharacterized protein</fullName>
    </submittedName>
</protein>
<organism evidence="1 2">
    <name type="scientific">Dactylonectria estremocensis</name>
    <dbReference type="NCBI Taxonomy" id="1079267"/>
    <lineage>
        <taxon>Eukaryota</taxon>
        <taxon>Fungi</taxon>
        <taxon>Dikarya</taxon>
        <taxon>Ascomycota</taxon>
        <taxon>Pezizomycotina</taxon>
        <taxon>Sordariomycetes</taxon>
        <taxon>Hypocreomycetidae</taxon>
        <taxon>Hypocreales</taxon>
        <taxon>Nectriaceae</taxon>
        <taxon>Dactylonectria</taxon>
    </lineage>
</organism>
<dbReference type="OrthoDB" id="5056621at2759"/>
<dbReference type="EMBL" id="JAGMUU010000028">
    <property type="protein sequence ID" value="KAH7120300.1"/>
    <property type="molecule type" value="Genomic_DNA"/>
</dbReference>
<dbReference type="Proteomes" id="UP000717696">
    <property type="component" value="Unassembled WGS sequence"/>
</dbReference>
<proteinExistence type="predicted"/>
<sequence>MYLMRQKSCQGLCDQVTGIPEDLMAHTRQGNDEGHFVTRISQEKELCLLVLHARQNCSDATERMIKERMKDNGEPIYTASWVTLVLDVIEFCSVGIRDFDAPEIDLKLSYHLGHVHVLCTRFSDIIADRYEDAFCGGTDSIAFKNGTAPEKRAKWRMLISNGDCAESKIEEAMGLRAGGLHCLFDEWFELDTFA</sequence>
<gene>
    <name evidence="1" type="ORF">B0J13DRAFT_629186</name>
</gene>
<dbReference type="AlphaFoldDB" id="A0A9P9DGR6"/>
<name>A0A9P9DGR6_9HYPO</name>